<sequence length="53" mass="6118">KQVDPGFGMVRRRQRRYLPGLIHHKRKIGGSRYSINNPQPLPLPLSPSLPREC</sequence>
<name>A0A0C2WAJ8_SERVB</name>
<evidence type="ECO:0000313" key="3">
    <source>
        <dbReference type="Proteomes" id="UP000054097"/>
    </source>
</evidence>
<keyword evidence="3" id="KW-1185">Reference proteome</keyword>
<reference evidence="3" key="2">
    <citation type="submission" date="2015-01" db="EMBL/GenBank/DDBJ databases">
        <title>Evolutionary Origins and Diversification of the Mycorrhizal Mutualists.</title>
        <authorList>
            <consortium name="DOE Joint Genome Institute"/>
            <consortium name="Mycorrhizal Genomics Consortium"/>
            <person name="Kohler A."/>
            <person name="Kuo A."/>
            <person name="Nagy L.G."/>
            <person name="Floudas D."/>
            <person name="Copeland A."/>
            <person name="Barry K.W."/>
            <person name="Cichocki N."/>
            <person name="Veneault-Fourrey C."/>
            <person name="LaButti K."/>
            <person name="Lindquist E.A."/>
            <person name="Lipzen A."/>
            <person name="Lundell T."/>
            <person name="Morin E."/>
            <person name="Murat C."/>
            <person name="Riley R."/>
            <person name="Ohm R."/>
            <person name="Sun H."/>
            <person name="Tunlid A."/>
            <person name="Henrissat B."/>
            <person name="Grigoriev I.V."/>
            <person name="Hibbett D.S."/>
            <person name="Martin F."/>
        </authorList>
    </citation>
    <scope>NUCLEOTIDE SEQUENCE [LARGE SCALE GENOMIC DNA]</scope>
    <source>
        <strain evidence="3">MAFF 305830</strain>
    </source>
</reference>
<accession>A0A0C2WAJ8</accession>
<evidence type="ECO:0000313" key="2">
    <source>
        <dbReference type="EMBL" id="KIM23463.1"/>
    </source>
</evidence>
<gene>
    <name evidence="2" type="ORF">M408DRAFT_332368</name>
</gene>
<proteinExistence type="predicted"/>
<feature type="non-terminal residue" evidence="2">
    <location>
        <position position="1"/>
    </location>
</feature>
<evidence type="ECO:0000256" key="1">
    <source>
        <dbReference type="SAM" id="MobiDB-lite"/>
    </source>
</evidence>
<dbReference type="EMBL" id="KN824337">
    <property type="protein sequence ID" value="KIM23463.1"/>
    <property type="molecule type" value="Genomic_DNA"/>
</dbReference>
<dbReference type="HOGENOM" id="CLU_3074520_0_0_1"/>
<reference evidence="2 3" key="1">
    <citation type="submission" date="2014-04" db="EMBL/GenBank/DDBJ databases">
        <authorList>
            <consortium name="DOE Joint Genome Institute"/>
            <person name="Kuo A."/>
            <person name="Zuccaro A."/>
            <person name="Kohler A."/>
            <person name="Nagy L.G."/>
            <person name="Floudas D."/>
            <person name="Copeland A."/>
            <person name="Barry K.W."/>
            <person name="Cichocki N."/>
            <person name="Veneault-Fourrey C."/>
            <person name="LaButti K."/>
            <person name="Lindquist E.A."/>
            <person name="Lipzen A."/>
            <person name="Lundell T."/>
            <person name="Morin E."/>
            <person name="Murat C."/>
            <person name="Sun H."/>
            <person name="Tunlid A."/>
            <person name="Henrissat B."/>
            <person name="Grigoriev I.V."/>
            <person name="Hibbett D.S."/>
            <person name="Martin F."/>
            <person name="Nordberg H.P."/>
            <person name="Cantor M.N."/>
            <person name="Hua S.X."/>
        </authorList>
    </citation>
    <scope>NUCLEOTIDE SEQUENCE [LARGE SCALE GENOMIC DNA]</scope>
    <source>
        <strain evidence="2 3">MAFF 305830</strain>
    </source>
</reference>
<dbReference type="AlphaFoldDB" id="A0A0C2WAJ8"/>
<organism evidence="2 3">
    <name type="scientific">Serendipita vermifera MAFF 305830</name>
    <dbReference type="NCBI Taxonomy" id="933852"/>
    <lineage>
        <taxon>Eukaryota</taxon>
        <taxon>Fungi</taxon>
        <taxon>Dikarya</taxon>
        <taxon>Basidiomycota</taxon>
        <taxon>Agaricomycotina</taxon>
        <taxon>Agaricomycetes</taxon>
        <taxon>Sebacinales</taxon>
        <taxon>Serendipitaceae</taxon>
        <taxon>Serendipita</taxon>
    </lineage>
</organism>
<feature type="region of interest" description="Disordered" evidence="1">
    <location>
        <begin position="29"/>
        <end position="53"/>
    </location>
</feature>
<protein>
    <submittedName>
        <fullName evidence="2">Uncharacterized protein</fullName>
    </submittedName>
</protein>
<dbReference type="Proteomes" id="UP000054097">
    <property type="component" value="Unassembled WGS sequence"/>
</dbReference>